<dbReference type="AlphaFoldDB" id="A0A8C0DDF4"/>
<dbReference type="Ensembl" id="ENSBMST00010021186.1">
    <property type="protein sequence ID" value="ENSBMSP00010019177.1"/>
    <property type="gene ID" value="ENSBMSG00010013953.1"/>
</dbReference>
<dbReference type="PANTHER" id="PTHR11505">
    <property type="entry name" value="L1 TRANSPOSABLE ELEMENT-RELATED"/>
    <property type="match status" value="1"/>
</dbReference>
<feature type="domain" description="L1 transposable element trimerization" evidence="4">
    <location>
        <begin position="59"/>
        <end position="96"/>
    </location>
</feature>
<evidence type="ECO:0000259" key="3">
    <source>
        <dbReference type="Pfam" id="PF02994"/>
    </source>
</evidence>
<accession>A0A8C0DDF4</accession>
<dbReference type="Pfam" id="PF17489">
    <property type="entry name" value="Tnp_22_trimer"/>
    <property type="match status" value="1"/>
</dbReference>
<sequence>MIVKMIQDLGKRMEAKIEKMQEMFNKDLEELKNKQTEMNNTITEMKNTLEGNNSRITEAEERISDLKDRMVEFTAAEQNKEKRMKRNEDSLRDFWDNNIHIIGVPEGGETEKGPEKIFKEIIVKNFPNMGKEIATQGQEVQRVPGRINPRRNMLRNIVIKLAKIKDKEKLLKAAREKRQMTYKGTPIRLTADFSAETLQARREWHDILKVMKGKNLQPRLLYLARISFRFDREIKSYIDKHKLREFSTTKPALQQMLKELL</sequence>
<keyword evidence="2" id="KW-0175">Coiled coil</keyword>
<dbReference type="GeneTree" id="ENSGT01050000244818"/>
<comment type="similarity">
    <text evidence="1">Belongs to the transposase 22 family.</text>
</comment>
<dbReference type="FunFam" id="3.30.70.1820:FF:000002">
    <property type="entry name" value="LINE-1 retrotransposable element ORF1 protein"/>
    <property type="match status" value="1"/>
</dbReference>
<evidence type="ECO:0000256" key="2">
    <source>
        <dbReference type="SAM" id="Coils"/>
    </source>
</evidence>
<evidence type="ECO:0000313" key="6">
    <source>
        <dbReference type="Ensembl" id="ENSBMSP00010019177.1"/>
    </source>
</evidence>
<organism evidence="6">
    <name type="scientific">Balaenoptera musculus</name>
    <name type="common">Blue whale</name>
    <dbReference type="NCBI Taxonomy" id="9771"/>
    <lineage>
        <taxon>Eukaryota</taxon>
        <taxon>Metazoa</taxon>
        <taxon>Chordata</taxon>
        <taxon>Craniata</taxon>
        <taxon>Vertebrata</taxon>
        <taxon>Euteleostomi</taxon>
        <taxon>Mammalia</taxon>
        <taxon>Eutheria</taxon>
        <taxon>Laurasiatheria</taxon>
        <taxon>Artiodactyla</taxon>
        <taxon>Whippomorpha</taxon>
        <taxon>Cetacea</taxon>
        <taxon>Mysticeti</taxon>
        <taxon>Balaenopteridae</taxon>
        <taxon>Balaenoptera</taxon>
    </lineage>
</organism>
<feature type="domain" description="L1 transposable element RRM" evidence="3">
    <location>
        <begin position="98"/>
        <end position="192"/>
    </location>
</feature>
<dbReference type="Pfam" id="PF17490">
    <property type="entry name" value="Tnp_22_dsRBD"/>
    <property type="match status" value="1"/>
</dbReference>
<dbReference type="InterPro" id="IPR043636">
    <property type="entry name" value="L1_RRM_dom"/>
</dbReference>
<evidence type="ECO:0000256" key="1">
    <source>
        <dbReference type="ARBA" id="ARBA00061640"/>
    </source>
</evidence>
<dbReference type="Pfam" id="PF02994">
    <property type="entry name" value="Transposase_22"/>
    <property type="match status" value="1"/>
</dbReference>
<dbReference type="Gene3D" id="3.30.250.20">
    <property type="entry name" value="L1 transposable element, C-terminal domain"/>
    <property type="match status" value="1"/>
</dbReference>
<dbReference type="Gene3D" id="3.30.70.1820">
    <property type="entry name" value="L1 transposable element, RRM domain"/>
    <property type="match status" value="1"/>
</dbReference>
<feature type="coiled-coil region" evidence="2">
    <location>
        <begin position="14"/>
        <end position="76"/>
    </location>
</feature>
<evidence type="ECO:0008006" key="7">
    <source>
        <dbReference type="Google" id="ProtNLM"/>
    </source>
</evidence>
<name>A0A8C0DDF4_BALMU</name>
<proteinExistence type="inferred from homology"/>
<dbReference type="Gene3D" id="1.20.5.390">
    <property type="entry name" value="L1 transposable element, trimerization domain"/>
    <property type="match status" value="1"/>
</dbReference>
<evidence type="ECO:0000259" key="5">
    <source>
        <dbReference type="Pfam" id="PF17490"/>
    </source>
</evidence>
<dbReference type="InterPro" id="IPR042566">
    <property type="entry name" value="L1_C"/>
</dbReference>
<evidence type="ECO:0000259" key="4">
    <source>
        <dbReference type="Pfam" id="PF17489"/>
    </source>
</evidence>
<dbReference type="InterPro" id="IPR004244">
    <property type="entry name" value="Transposase_22"/>
</dbReference>
<dbReference type="InterPro" id="IPR035301">
    <property type="entry name" value="L1_trimer"/>
</dbReference>
<reference evidence="6" key="1">
    <citation type="submission" date="2023-09" db="UniProtKB">
        <authorList>
            <consortium name="Ensembl"/>
        </authorList>
    </citation>
    <scope>IDENTIFICATION</scope>
</reference>
<protein>
    <recommendedName>
        <fullName evidence="7">L1 transposable element RRM domain-containing protein</fullName>
    </recommendedName>
</protein>
<dbReference type="InterPro" id="IPR035300">
    <property type="entry name" value="L1_dsRBD"/>
</dbReference>
<dbReference type="OMA" id="QANIHIQ"/>
<feature type="domain" description="L1 transposable element dsRBD-like" evidence="5">
    <location>
        <begin position="195"/>
        <end position="259"/>
    </location>
</feature>